<dbReference type="GO" id="GO:0005737">
    <property type="term" value="C:cytoplasm"/>
    <property type="evidence" value="ECO:0007669"/>
    <property type="project" value="UniProtKB-ARBA"/>
</dbReference>
<keyword evidence="7" id="KW-1185">Reference proteome</keyword>
<keyword evidence="5" id="KW-0539">Nucleus</keyword>
<dbReference type="SUPFAM" id="SSF46785">
    <property type="entry name" value="Winged helix' DNA-binding domain"/>
    <property type="match status" value="1"/>
</dbReference>
<dbReference type="InterPro" id="IPR007832">
    <property type="entry name" value="RNA_pol_Rpc34"/>
</dbReference>
<dbReference type="InterPro" id="IPR036390">
    <property type="entry name" value="WH_DNA-bd_sf"/>
</dbReference>
<dbReference type="Gene3D" id="1.10.10.10">
    <property type="entry name" value="Winged helix-like DNA-binding domain superfamily/Winged helix DNA-binding domain"/>
    <property type="match status" value="1"/>
</dbReference>
<dbReference type="InterPro" id="IPR016049">
    <property type="entry name" value="RNA_pol_Rpc34-like"/>
</dbReference>
<reference evidence="6 7" key="1">
    <citation type="submission" date="2024-10" db="EMBL/GenBank/DDBJ databases">
        <title>Updated reference genomes for cyclostephanoid diatoms.</title>
        <authorList>
            <person name="Roberts W.R."/>
            <person name="Alverson A.J."/>
        </authorList>
    </citation>
    <scope>NUCLEOTIDE SEQUENCE [LARGE SCALE GENOMIC DNA]</scope>
    <source>
        <strain evidence="6 7">AJA228-03</strain>
    </source>
</reference>
<comment type="similarity">
    <text evidence="2">Belongs to the eukaryotic RPC34/RPC39 RNA polymerase subunit family.</text>
</comment>
<dbReference type="Proteomes" id="UP001530377">
    <property type="component" value="Unassembled WGS sequence"/>
</dbReference>
<dbReference type="EMBL" id="JALLPB020000097">
    <property type="protein sequence ID" value="KAL3817654.1"/>
    <property type="molecule type" value="Genomic_DNA"/>
</dbReference>
<dbReference type="FunFam" id="1.10.10.10:FF:000116">
    <property type="entry name" value="DNA-directed RNA polymerase III subunit RPC6"/>
    <property type="match status" value="1"/>
</dbReference>
<comment type="subcellular location">
    <subcellularLocation>
        <location evidence="1">Nucleus</location>
    </subcellularLocation>
</comment>
<evidence type="ECO:0000313" key="7">
    <source>
        <dbReference type="Proteomes" id="UP001530377"/>
    </source>
</evidence>
<dbReference type="PANTHER" id="PTHR12780">
    <property type="entry name" value="RNA POLYMERASE III DNA DIRECTED , 39KD SUBUNIT-RELATED"/>
    <property type="match status" value="1"/>
</dbReference>
<dbReference type="Pfam" id="PF05158">
    <property type="entry name" value="RNA_pol_Rpc34"/>
    <property type="match status" value="1"/>
</dbReference>
<comment type="caution">
    <text evidence="6">The sequence shown here is derived from an EMBL/GenBank/DDBJ whole genome shotgun (WGS) entry which is preliminary data.</text>
</comment>
<evidence type="ECO:0000256" key="5">
    <source>
        <dbReference type="ARBA" id="ARBA00023242"/>
    </source>
</evidence>
<organism evidence="6 7">
    <name type="scientific">Cyclostephanos tholiformis</name>
    <dbReference type="NCBI Taxonomy" id="382380"/>
    <lineage>
        <taxon>Eukaryota</taxon>
        <taxon>Sar</taxon>
        <taxon>Stramenopiles</taxon>
        <taxon>Ochrophyta</taxon>
        <taxon>Bacillariophyta</taxon>
        <taxon>Coscinodiscophyceae</taxon>
        <taxon>Thalassiosirophycidae</taxon>
        <taxon>Stephanodiscales</taxon>
        <taxon>Stephanodiscaceae</taxon>
        <taxon>Cyclostephanos</taxon>
    </lineage>
</organism>
<name>A0ABD3RZJ7_9STRA</name>
<protein>
    <recommendedName>
        <fullName evidence="8">DNA-directed RNA polymerase III subunit RPC6</fullName>
    </recommendedName>
</protein>
<sequence length="345" mass="38131">MPPTKRPIVTAVTANGIKRKRTLVGPATSIGGGGGGGGDIKSENDDDAPSLYDEFIDLLSNPQYRGTGIANSVLKSHFESRYPDLVPIINDLTRSSRLTMSKLTTSSSSSSSMVGGETTEVYFSLLSVEEAAKLSGLDAPSRMVYQVIESSGNKGIWTVDVRVQTNIPQATLTKIFKQLEARRLIKPIKAVTAKTKKLYMLYDLAPAKEITGGPWYSEYEFDHEFIAELRNFILMCVRRMNGGYGVGKGVTLRQIANKMTQANVSRVELSLDEIRQLVNTLTLDYLVEQRGVTDGGGEALFVAAKQVTTMCDFDWWDVLSPDFHFRGIRFEDGIYLSPHEPHHHS</sequence>
<dbReference type="GO" id="GO:0005654">
    <property type="term" value="C:nucleoplasm"/>
    <property type="evidence" value="ECO:0007669"/>
    <property type="project" value="UniProtKB-ARBA"/>
</dbReference>
<gene>
    <name evidence="6" type="ORF">ACHAXA_001999</name>
</gene>
<evidence type="ECO:0008006" key="8">
    <source>
        <dbReference type="Google" id="ProtNLM"/>
    </source>
</evidence>
<proteinExistence type="inferred from homology"/>
<accession>A0ABD3RZJ7</accession>
<keyword evidence="3" id="KW-0240">DNA-directed RNA polymerase</keyword>
<dbReference type="GO" id="GO:0005666">
    <property type="term" value="C:RNA polymerase III complex"/>
    <property type="evidence" value="ECO:0007669"/>
    <property type="project" value="UniProtKB-ARBA"/>
</dbReference>
<evidence type="ECO:0000256" key="3">
    <source>
        <dbReference type="ARBA" id="ARBA00022478"/>
    </source>
</evidence>
<evidence type="ECO:0000256" key="2">
    <source>
        <dbReference type="ARBA" id="ARBA00011038"/>
    </source>
</evidence>
<dbReference type="InterPro" id="IPR036388">
    <property type="entry name" value="WH-like_DNA-bd_sf"/>
</dbReference>
<evidence type="ECO:0000256" key="1">
    <source>
        <dbReference type="ARBA" id="ARBA00004123"/>
    </source>
</evidence>
<evidence type="ECO:0000313" key="6">
    <source>
        <dbReference type="EMBL" id="KAL3817654.1"/>
    </source>
</evidence>
<dbReference type="AlphaFoldDB" id="A0ABD3RZJ7"/>
<keyword evidence="4" id="KW-0804">Transcription</keyword>
<evidence type="ECO:0000256" key="4">
    <source>
        <dbReference type="ARBA" id="ARBA00023163"/>
    </source>
</evidence>